<dbReference type="EMBL" id="CP104558">
    <property type="protein sequence ID" value="UXH46118.1"/>
    <property type="molecule type" value="Genomic_DNA"/>
</dbReference>
<keyword evidence="2" id="KW-1185">Reference proteome</keyword>
<dbReference type="Proteomes" id="UP001064027">
    <property type="component" value="Chromosome"/>
</dbReference>
<proteinExistence type="predicted"/>
<name>A0ACD4CC78_9BACI</name>
<organism evidence="1 2">
    <name type="scientific">Rossellomorea vietnamensis</name>
    <dbReference type="NCBI Taxonomy" id="218284"/>
    <lineage>
        <taxon>Bacteria</taxon>
        <taxon>Bacillati</taxon>
        <taxon>Bacillota</taxon>
        <taxon>Bacilli</taxon>
        <taxon>Bacillales</taxon>
        <taxon>Bacillaceae</taxon>
        <taxon>Rossellomorea</taxon>
    </lineage>
</organism>
<sequence length="258" mass="27811">MSKKFRNNLSMLVMIAVLVTSSVFSFTGKAGAEEPLFTKGESNVDNQEFNHIRNSLKKTEEYQLYKTTSKINSISTDQIVINTVEGTKGKIAYIEFIFGKFTSKSNGLAYVQFTYDTKAEKVISHQDLFAQKVDDENINLKMLYHFNHNQKEIYDVTIDKDGLLFDKDGLEISQEDFLSNGQLNIKSLTTPNGQDEIGALGFCEYAVAGLCGTGGGVACYGVAAALGITTGLGGLGLAAVCSLIGSLGCAAASDQICG</sequence>
<evidence type="ECO:0000313" key="1">
    <source>
        <dbReference type="EMBL" id="UXH46118.1"/>
    </source>
</evidence>
<gene>
    <name evidence="1" type="ORF">N5C46_08750</name>
</gene>
<accession>A0ACD4CC78</accession>
<reference evidence="1" key="1">
    <citation type="submission" date="2022-09" db="EMBL/GenBank/DDBJ databases">
        <title>Complete genome sequence of Rossellomorea vietnamensis strain RL-WG62, a newly isolated PGPR with the potential for plant salinity stress alleviation.</title>
        <authorList>
            <person name="Ren L."/>
            <person name="Wang G."/>
            <person name="Hu H."/>
        </authorList>
    </citation>
    <scope>NUCLEOTIDE SEQUENCE</scope>
    <source>
        <strain evidence="1">RL-WG62</strain>
    </source>
</reference>
<protein>
    <submittedName>
        <fullName evidence="1">Halocin C8-like protein</fullName>
    </submittedName>
</protein>
<evidence type="ECO:0000313" key="2">
    <source>
        <dbReference type="Proteomes" id="UP001064027"/>
    </source>
</evidence>